<dbReference type="EMBL" id="GG704914">
    <property type="protein sequence ID" value="EAS33592.3"/>
    <property type="molecule type" value="Genomic_DNA"/>
</dbReference>
<protein>
    <submittedName>
        <fullName evidence="2">Uncharacterized protein</fullName>
    </submittedName>
</protein>
<organism evidence="2 3">
    <name type="scientific">Coccidioides immitis (strain RS)</name>
    <name type="common">Valley fever fungus</name>
    <dbReference type="NCBI Taxonomy" id="246410"/>
    <lineage>
        <taxon>Eukaryota</taxon>
        <taxon>Fungi</taxon>
        <taxon>Dikarya</taxon>
        <taxon>Ascomycota</taxon>
        <taxon>Pezizomycotina</taxon>
        <taxon>Eurotiomycetes</taxon>
        <taxon>Eurotiomycetidae</taxon>
        <taxon>Onygenales</taxon>
        <taxon>Onygenaceae</taxon>
        <taxon>Coccidioides</taxon>
    </lineage>
</organism>
<feature type="compositionally biased region" description="Basic and acidic residues" evidence="1">
    <location>
        <begin position="60"/>
        <end position="75"/>
    </location>
</feature>
<dbReference type="OMA" id="MDDFDFR"/>
<dbReference type="VEuPathDB" id="FungiDB:CIMG_04616"/>
<dbReference type="Proteomes" id="UP000001261">
    <property type="component" value="Unassembled WGS sequence"/>
</dbReference>
<name>J3KDV3_COCIM</name>
<evidence type="ECO:0000313" key="3">
    <source>
        <dbReference type="Proteomes" id="UP000001261"/>
    </source>
</evidence>
<gene>
    <name evidence="2" type="ORF">CIMG_04616</name>
</gene>
<sequence>MDDFDFRRIPLRRTVSILINGGCDGCTSGGHGGRLRFSANTGGHIRRLRLQSNSTPAHGLDSDKRRLRRTYERRSQRTTSILGERRARQTDERSRLLANSGGHDGRPRF</sequence>
<feature type="region of interest" description="Disordered" evidence="1">
    <location>
        <begin position="48"/>
        <end position="109"/>
    </location>
</feature>
<dbReference type="MEROPS" id="S10.016"/>
<feature type="compositionally biased region" description="Basic and acidic residues" evidence="1">
    <location>
        <begin position="83"/>
        <end position="95"/>
    </location>
</feature>
<reference evidence="3" key="2">
    <citation type="journal article" date="2010" name="Genome Res.">
        <title>Population genomic sequencing of Coccidioides fungi reveals recent hybridization and transposon control.</title>
        <authorList>
            <person name="Neafsey D.E."/>
            <person name="Barker B.M."/>
            <person name="Sharpton T.J."/>
            <person name="Stajich J.E."/>
            <person name="Park D.J."/>
            <person name="Whiston E."/>
            <person name="Hung C.-Y."/>
            <person name="McMahan C."/>
            <person name="White J."/>
            <person name="Sykes S."/>
            <person name="Heiman D."/>
            <person name="Young S."/>
            <person name="Zeng Q."/>
            <person name="Abouelleil A."/>
            <person name="Aftuck L."/>
            <person name="Bessette D."/>
            <person name="Brown A."/>
            <person name="FitzGerald M."/>
            <person name="Lui A."/>
            <person name="Macdonald J.P."/>
            <person name="Priest M."/>
            <person name="Orbach M.J."/>
            <person name="Galgiani J.N."/>
            <person name="Kirkland T.N."/>
            <person name="Cole G.T."/>
            <person name="Birren B.W."/>
            <person name="Henn M.R."/>
            <person name="Taylor J.W."/>
            <person name="Rounsley S.D."/>
        </authorList>
    </citation>
    <scope>GENOME REANNOTATION</scope>
    <source>
        <strain evidence="3">RS</strain>
    </source>
</reference>
<keyword evidence="3" id="KW-1185">Reference proteome</keyword>
<dbReference type="InParanoid" id="J3KDV3"/>
<evidence type="ECO:0000256" key="1">
    <source>
        <dbReference type="SAM" id="MobiDB-lite"/>
    </source>
</evidence>
<accession>J3KDV3</accession>
<dbReference type="RefSeq" id="XP_001245175.2">
    <property type="nucleotide sequence ID" value="XM_001245174.2"/>
</dbReference>
<reference evidence="3" key="1">
    <citation type="journal article" date="2009" name="Genome Res.">
        <title>Comparative genomic analyses of the human fungal pathogens Coccidioides and their relatives.</title>
        <authorList>
            <person name="Sharpton T.J."/>
            <person name="Stajich J.E."/>
            <person name="Rounsley S.D."/>
            <person name="Gardner M.J."/>
            <person name="Wortman J.R."/>
            <person name="Jordar V.S."/>
            <person name="Maiti R."/>
            <person name="Kodira C.D."/>
            <person name="Neafsey D.E."/>
            <person name="Zeng Q."/>
            <person name="Hung C.-Y."/>
            <person name="McMahan C."/>
            <person name="Muszewska A."/>
            <person name="Grynberg M."/>
            <person name="Mandel M.A."/>
            <person name="Kellner E.M."/>
            <person name="Barker B.M."/>
            <person name="Galgiani J.N."/>
            <person name="Orbach M.J."/>
            <person name="Kirkland T.N."/>
            <person name="Cole G.T."/>
            <person name="Henn M.R."/>
            <person name="Birren B.W."/>
            <person name="Taylor J.W."/>
        </authorList>
    </citation>
    <scope>NUCLEOTIDE SEQUENCE [LARGE SCALE GENOMIC DNA]</scope>
    <source>
        <strain evidence="3">RS</strain>
    </source>
</reference>
<proteinExistence type="predicted"/>
<dbReference type="KEGG" id="cim:CIMG_04616"/>
<dbReference type="AlphaFoldDB" id="J3KDV3"/>
<dbReference type="GeneID" id="4563635"/>
<evidence type="ECO:0000313" key="2">
    <source>
        <dbReference type="EMBL" id="EAS33592.3"/>
    </source>
</evidence>